<keyword evidence="1" id="KW-0732">Signal</keyword>
<evidence type="ECO:0000256" key="1">
    <source>
        <dbReference type="SAM" id="SignalP"/>
    </source>
</evidence>
<evidence type="ECO:0000259" key="2">
    <source>
        <dbReference type="PROSITE" id="PS50222"/>
    </source>
</evidence>
<dbReference type="Gene3D" id="1.10.238.10">
    <property type="entry name" value="EF-hand"/>
    <property type="match status" value="1"/>
</dbReference>
<reference evidence="3" key="2">
    <citation type="submission" date="2011-02" db="EMBL/GenBank/DDBJ databases">
        <authorList>
            <person name="MacLean D."/>
        </authorList>
    </citation>
    <scope>NUCLEOTIDE SEQUENCE</scope>
</reference>
<gene>
    <name evidence="3" type="primary">AlNc14C4G560</name>
    <name evidence="3" type="ORF">ALNC14_006320</name>
</gene>
<reference evidence="3" key="1">
    <citation type="journal article" date="2011" name="PLoS Biol.">
        <title>Gene gain and loss during evolution of obligate parasitism in the white rust pathogen of Arabidopsis thaliana.</title>
        <authorList>
            <person name="Kemen E."/>
            <person name="Gardiner A."/>
            <person name="Schultz-Larsen T."/>
            <person name="Kemen A.C."/>
            <person name="Balmuth A.L."/>
            <person name="Robert-Seilaniantz A."/>
            <person name="Bailey K."/>
            <person name="Holub E."/>
            <person name="Studholme D.J."/>
            <person name="Maclean D."/>
            <person name="Jones J.D."/>
        </authorList>
    </citation>
    <scope>NUCLEOTIDE SEQUENCE</scope>
</reference>
<proteinExistence type="predicted"/>
<accession>F0W0B7</accession>
<dbReference type="SUPFAM" id="SSF47391">
    <property type="entry name" value="Dimerization-anchoring domain of cAMP-dependent PK regulatory subunit"/>
    <property type="match status" value="1"/>
</dbReference>
<dbReference type="GO" id="GO:0005509">
    <property type="term" value="F:calcium ion binding"/>
    <property type="evidence" value="ECO:0007669"/>
    <property type="project" value="InterPro"/>
</dbReference>
<dbReference type="PROSITE" id="PS50222">
    <property type="entry name" value="EF_HAND_2"/>
    <property type="match status" value="1"/>
</dbReference>
<organism evidence="3">
    <name type="scientific">Albugo laibachii Nc14</name>
    <dbReference type="NCBI Taxonomy" id="890382"/>
    <lineage>
        <taxon>Eukaryota</taxon>
        <taxon>Sar</taxon>
        <taxon>Stramenopiles</taxon>
        <taxon>Oomycota</taxon>
        <taxon>Peronosporomycetes</taxon>
        <taxon>Albuginales</taxon>
        <taxon>Albuginaceae</taxon>
        <taxon>Albugo</taxon>
    </lineage>
</organism>
<dbReference type="SUPFAM" id="SSF47473">
    <property type="entry name" value="EF-hand"/>
    <property type="match status" value="1"/>
</dbReference>
<dbReference type="AlphaFoldDB" id="F0W0B7"/>
<feature type="signal peptide" evidence="1">
    <location>
        <begin position="1"/>
        <end position="21"/>
    </location>
</feature>
<dbReference type="Gene3D" id="1.20.890.10">
    <property type="entry name" value="cAMP-dependent protein kinase regulatory subunit, dimerization-anchoring domain"/>
    <property type="match status" value="1"/>
</dbReference>
<sequence>MRTRSLKSRLLLLFLNIQTLPNSYMDINRIFSAEQIAVPPDLPLILKEWTKAVFREHPSDLLVFSSQWFQEGEKVIQIEKIKEEQLTRLCRAFEARTASVKMRKADFKAFIMKDLAFQIPENELEDVLLDFDTENRGFLELDEIVEWFGHRL</sequence>
<feature type="domain" description="EF-hand" evidence="2">
    <location>
        <begin position="119"/>
        <end position="152"/>
    </location>
</feature>
<feature type="chain" id="PRO_5003261429" evidence="1">
    <location>
        <begin position="22"/>
        <end position="152"/>
    </location>
</feature>
<dbReference type="InterPro" id="IPR002048">
    <property type="entry name" value="EF_hand_dom"/>
</dbReference>
<dbReference type="InterPro" id="IPR011992">
    <property type="entry name" value="EF-hand-dom_pair"/>
</dbReference>
<evidence type="ECO:0000313" key="3">
    <source>
        <dbReference type="EMBL" id="CCA14489.1"/>
    </source>
</evidence>
<protein>
    <submittedName>
        <fullName evidence="3">Radial spoke protein 11 putative</fullName>
    </submittedName>
</protein>
<dbReference type="HOGENOM" id="CLU_1942303_0_0_1"/>
<dbReference type="EMBL" id="FR824049">
    <property type="protein sequence ID" value="CCA14489.1"/>
    <property type="molecule type" value="Genomic_DNA"/>
</dbReference>
<name>F0W0B7_9STRA</name>